<dbReference type="PANTHER" id="PTHR33495">
    <property type="entry name" value="ANTI-SIGMA FACTOR ANTAGONIST TM_1081-RELATED-RELATED"/>
    <property type="match status" value="1"/>
</dbReference>
<dbReference type="SUPFAM" id="SSF52091">
    <property type="entry name" value="SpoIIaa-like"/>
    <property type="match status" value="1"/>
</dbReference>
<comment type="similarity">
    <text evidence="1 2">Belongs to the anti-sigma-factor antagonist family.</text>
</comment>
<name>A0ABU0M5H3_9HYPH</name>
<dbReference type="RefSeq" id="WP_266279898.1">
    <property type="nucleotide sequence ID" value="NZ_JAPKNF010000001.1"/>
</dbReference>
<protein>
    <recommendedName>
        <fullName evidence="2">Anti-sigma factor antagonist</fullName>
    </recommendedName>
</protein>
<evidence type="ECO:0000313" key="5">
    <source>
        <dbReference type="Proteomes" id="UP001223743"/>
    </source>
</evidence>
<keyword evidence="5" id="KW-1185">Reference proteome</keyword>
<sequence>MMNVTFESVGSAHIIDLFGRLDSANASAVEQQLLGKLAEGSGGVVIDFSRLDYISSAGLRIVLVVAKRMKQAGRRLVLTGFQPNIKDVFEISGFLNILDVAPNRAEAVKRSEGA</sequence>
<evidence type="ECO:0000256" key="2">
    <source>
        <dbReference type="RuleBase" id="RU003749"/>
    </source>
</evidence>
<dbReference type="NCBIfam" id="TIGR00377">
    <property type="entry name" value="ant_ant_sig"/>
    <property type="match status" value="1"/>
</dbReference>
<gene>
    <name evidence="4" type="ORF">QO015_001820</name>
</gene>
<feature type="domain" description="STAS" evidence="3">
    <location>
        <begin position="2"/>
        <end position="111"/>
    </location>
</feature>
<dbReference type="InterPro" id="IPR003658">
    <property type="entry name" value="Anti-sigma_ant"/>
</dbReference>
<dbReference type="InterPro" id="IPR036513">
    <property type="entry name" value="STAS_dom_sf"/>
</dbReference>
<dbReference type="Pfam" id="PF01740">
    <property type="entry name" value="STAS"/>
    <property type="match status" value="1"/>
</dbReference>
<comment type="caution">
    <text evidence="4">The sequence shown here is derived from an EMBL/GenBank/DDBJ whole genome shotgun (WGS) entry which is preliminary data.</text>
</comment>
<dbReference type="InterPro" id="IPR002645">
    <property type="entry name" value="STAS_dom"/>
</dbReference>
<evidence type="ECO:0000256" key="1">
    <source>
        <dbReference type="ARBA" id="ARBA00009013"/>
    </source>
</evidence>
<accession>A0ABU0M5H3</accession>
<dbReference type="PROSITE" id="PS50801">
    <property type="entry name" value="STAS"/>
    <property type="match status" value="1"/>
</dbReference>
<organism evidence="4 5">
    <name type="scientific">Kaistia geumhonensis</name>
    <dbReference type="NCBI Taxonomy" id="410839"/>
    <lineage>
        <taxon>Bacteria</taxon>
        <taxon>Pseudomonadati</taxon>
        <taxon>Pseudomonadota</taxon>
        <taxon>Alphaproteobacteria</taxon>
        <taxon>Hyphomicrobiales</taxon>
        <taxon>Kaistiaceae</taxon>
        <taxon>Kaistia</taxon>
    </lineage>
</organism>
<dbReference type="CDD" id="cd07043">
    <property type="entry name" value="STAS_anti-anti-sigma_factors"/>
    <property type="match status" value="1"/>
</dbReference>
<dbReference type="Gene3D" id="3.30.750.24">
    <property type="entry name" value="STAS domain"/>
    <property type="match status" value="1"/>
</dbReference>
<proteinExistence type="inferred from homology"/>
<dbReference type="Proteomes" id="UP001223743">
    <property type="component" value="Unassembled WGS sequence"/>
</dbReference>
<evidence type="ECO:0000313" key="4">
    <source>
        <dbReference type="EMBL" id="MDQ0516207.1"/>
    </source>
</evidence>
<reference evidence="4 5" key="1">
    <citation type="submission" date="2023-07" db="EMBL/GenBank/DDBJ databases">
        <title>Genomic Encyclopedia of Type Strains, Phase IV (KMG-IV): sequencing the most valuable type-strain genomes for metagenomic binning, comparative biology and taxonomic classification.</title>
        <authorList>
            <person name="Goeker M."/>
        </authorList>
    </citation>
    <scope>NUCLEOTIDE SEQUENCE [LARGE SCALE GENOMIC DNA]</scope>
    <source>
        <strain evidence="4 5">B1-1</strain>
    </source>
</reference>
<evidence type="ECO:0000259" key="3">
    <source>
        <dbReference type="PROSITE" id="PS50801"/>
    </source>
</evidence>
<dbReference type="EMBL" id="JAUSWJ010000001">
    <property type="protein sequence ID" value="MDQ0516207.1"/>
    <property type="molecule type" value="Genomic_DNA"/>
</dbReference>
<dbReference type="PANTHER" id="PTHR33495:SF2">
    <property type="entry name" value="ANTI-SIGMA FACTOR ANTAGONIST TM_1081-RELATED"/>
    <property type="match status" value="1"/>
</dbReference>